<dbReference type="AlphaFoldDB" id="A0A8J5RBB2"/>
<protein>
    <submittedName>
        <fullName evidence="1">Uncharacterized protein</fullName>
    </submittedName>
</protein>
<dbReference type="Proteomes" id="UP000729913">
    <property type="component" value="Unassembled WGS sequence"/>
</dbReference>
<proteinExistence type="predicted"/>
<name>A0A8J5RBB2_9HYME</name>
<organism evidence="1 2">
    <name type="scientific">Cotesia typhae</name>
    <dbReference type="NCBI Taxonomy" id="2053667"/>
    <lineage>
        <taxon>Eukaryota</taxon>
        <taxon>Metazoa</taxon>
        <taxon>Ecdysozoa</taxon>
        <taxon>Arthropoda</taxon>
        <taxon>Hexapoda</taxon>
        <taxon>Insecta</taxon>
        <taxon>Pterygota</taxon>
        <taxon>Neoptera</taxon>
        <taxon>Endopterygota</taxon>
        <taxon>Hymenoptera</taxon>
        <taxon>Apocrita</taxon>
        <taxon>Ichneumonoidea</taxon>
        <taxon>Braconidae</taxon>
        <taxon>Microgastrinae</taxon>
        <taxon>Cotesia</taxon>
    </lineage>
</organism>
<reference evidence="1" key="1">
    <citation type="submission" date="2020-03" db="EMBL/GenBank/DDBJ databases">
        <authorList>
            <person name="Chebbi M.A."/>
            <person name="Drezen J.M."/>
        </authorList>
    </citation>
    <scope>NUCLEOTIDE SEQUENCE</scope>
    <source>
        <tissue evidence="1">Whole body</tissue>
    </source>
</reference>
<reference evidence="1" key="2">
    <citation type="submission" date="2021-04" db="EMBL/GenBank/DDBJ databases">
        <title>Genome-wide patterns of bracovirus chromosomal integration into multiple host tissues during parasitism.</title>
        <authorList>
            <person name="Chebbi M.A.C."/>
        </authorList>
    </citation>
    <scope>NUCLEOTIDE SEQUENCE</scope>
    <source>
        <tissue evidence="1">Whole body</tissue>
    </source>
</reference>
<evidence type="ECO:0000313" key="2">
    <source>
        <dbReference type="Proteomes" id="UP000729913"/>
    </source>
</evidence>
<dbReference type="OrthoDB" id="10277367at2759"/>
<dbReference type="EMBL" id="JAAOIC020000049">
    <property type="protein sequence ID" value="KAG8036204.1"/>
    <property type="molecule type" value="Genomic_DNA"/>
</dbReference>
<sequence length="212" mass="25270">MLSVDEYIEKECVRDDNCSFMVLTDYFNNRTLNDKINTDNSSSLWTFVTYDEHDYTILRYAYKLNVVKADENKTMKITKEDNNKFIHFNPIRYVESNIMFSIAPVLRNQKYTIDTKFSYPLHKLYVLESLPSDIGMVINLMPLKPIINENDAGDGDQIVYDINQDYTKFDHFKILLSNLIWYDIYVDLSLYQKCKKYIRNYSVYRTIDVIKK</sequence>
<evidence type="ECO:0000313" key="1">
    <source>
        <dbReference type="EMBL" id="KAG8036204.1"/>
    </source>
</evidence>
<keyword evidence="2" id="KW-1185">Reference proteome</keyword>
<accession>A0A8J5RBB2</accession>
<gene>
    <name evidence="1" type="ORF">G9C98_004784</name>
</gene>
<comment type="caution">
    <text evidence="1">The sequence shown here is derived from an EMBL/GenBank/DDBJ whole genome shotgun (WGS) entry which is preliminary data.</text>
</comment>